<sequence>MKPCEVCIENNEMDAELGYPTREPNAAVTTAMIDGVIKSICGWCATEQREIGADIQLAG</sequence>
<accession>A0ABP7WBF6</accession>
<dbReference type="Proteomes" id="UP001500683">
    <property type="component" value="Unassembled WGS sequence"/>
</dbReference>
<protein>
    <submittedName>
        <fullName evidence="1">Uncharacterized protein</fullName>
    </submittedName>
</protein>
<name>A0ABP7WBF6_9ACTN</name>
<keyword evidence="2" id="KW-1185">Reference proteome</keyword>
<dbReference type="EMBL" id="BAAAZG010000038">
    <property type="protein sequence ID" value="GAA4085359.1"/>
    <property type="molecule type" value="Genomic_DNA"/>
</dbReference>
<evidence type="ECO:0000313" key="1">
    <source>
        <dbReference type="EMBL" id="GAA4085359.1"/>
    </source>
</evidence>
<gene>
    <name evidence="1" type="ORF">GCM10022214_51730</name>
</gene>
<evidence type="ECO:0000313" key="2">
    <source>
        <dbReference type="Proteomes" id="UP001500683"/>
    </source>
</evidence>
<proteinExistence type="predicted"/>
<dbReference type="RefSeq" id="WP_344952488.1">
    <property type="nucleotide sequence ID" value="NZ_BAAAZG010000038.1"/>
</dbReference>
<comment type="caution">
    <text evidence="1">The sequence shown here is derived from an EMBL/GenBank/DDBJ whole genome shotgun (WGS) entry which is preliminary data.</text>
</comment>
<organism evidence="1 2">
    <name type="scientific">Actinomadura miaoliensis</name>
    <dbReference type="NCBI Taxonomy" id="430685"/>
    <lineage>
        <taxon>Bacteria</taxon>
        <taxon>Bacillati</taxon>
        <taxon>Actinomycetota</taxon>
        <taxon>Actinomycetes</taxon>
        <taxon>Streptosporangiales</taxon>
        <taxon>Thermomonosporaceae</taxon>
        <taxon>Actinomadura</taxon>
    </lineage>
</organism>
<reference evidence="2" key="1">
    <citation type="journal article" date="2019" name="Int. J. Syst. Evol. Microbiol.">
        <title>The Global Catalogue of Microorganisms (GCM) 10K type strain sequencing project: providing services to taxonomists for standard genome sequencing and annotation.</title>
        <authorList>
            <consortium name="The Broad Institute Genomics Platform"/>
            <consortium name="The Broad Institute Genome Sequencing Center for Infectious Disease"/>
            <person name="Wu L."/>
            <person name="Ma J."/>
        </authorList>
    </citation>
    <scope>NUCLEOTIDE SEQUENCE [LARGE SCALE GENOMIC DNA]</scope>
    <source>
        <strain evidence="2">JCM 16702</strain>
    </source>
</reference>